<accession>A0A3G5AIG1</accession>
<sequence length="234" mass="27692">MKHLCYAAFMLCCKVGNYNIAKWLDKYTNLNYDRYFGDFFHTAFKNGHVELVEYLYIKFPSKIVNNFGHCIGQACQYDKIKLLSFFLENIPQNNSKIHIDHIDHIFIEYALKYSSLDTIKLFVDKCQHKHKLVGKKLIFFGCKKRSNESDDEYYDKIVYLFNNDILNFGNGNSTRTILESANLKLVIMNQMKYSPYISSDFARFCTYLENLYPTEIKIITNNNQIVYHKMVYVN</sequence>
<organism evidence="1">
    <name type="scientific">Satyrvirus sp</name>
    <dbReference type="NCBI Taxonomy" id="2487771"/>
    <lineage>
        <taxon>Viruses</taxon>
        <taxon>Varidnaviria</taxon>
        <taxon>Bamfordvirae</taxon>
        <taxon>Nucleocytoviricota</taxon>
        <taxon>Megaviricetes</taxon>
        <taxon>Imitervirales</taxon>
        <taxon>Mimiviridae</taxon>
        <taxon>Megamimivirinae</taxon>
    </lineage>
</organism>
<evidence type="ECO:0008006" key="2">
    <source>
        <dbReference type="Google" id="ProtNLM"/>
    </source>
</evidence>
<protein>
    <recommendedName>
        <fullName evidence="2">Ankyrin repeat protein</fullName>
    </recommendedName>
</protein>
<dbReference type="InterPro" id="IPR036770">
    <property type="entry name" value="Ankyrin_rpt-contain_sf"/>
</dbReference>
<name>A0A3G5AIG1_9VIRU</name>
<dbReference type="EMBL" id="MK072442">
    <property type="protein sequence ID" value="AYV85199.1"/>
    <property type="molecule type" value="Genomic_DNA"/>
</dbReference>
<gene>
    <name evidence="1" type="ORF">Satyrvirus6_31</name>
</gene>
<reference evidence="1" key="1">
    <citation type="submission" date="2018-10" db="EMBL/GenBank/DDBJ databases">
        <title>Hidden diversity of soil giant viruses.</title>
        <authorList>
            <person name="Schulz F."/>
            <person name="Alteio L."/>
            <person name="Goudeau D."/>
            <person name="Ryan E.M."/>
            <person name="Malmstrom R.R."/>
            <person name="Blanchard J."/>
            <person name="Woyke T."/>
        </authorList>
    </citation>
    <scope>NUCLEOTIDE SEQUENCE</scope>
    <source>
        <strain evidence="1">SAV1</strain>
    </source>
</reference>
<dbReference type="SUPFAM" id="SSF48403">
    <property type="entry name" value="Ankyrin repeat"/>
    <property type="match status" value="1"/>
</dbReference>
<evidence type="ECO:0000313" key="1">
    <source>
        <dbReference type="EMBL" id="AYV85199.1"/>
    </source>
</evidence>
<proteinExistence type="predicted"/>
<dbReference type="Gene3D" id="1.25.40.20">
    <property type="entry name" value="Ankyrin repeat-containing domain"/>
    <property type="match status" value="1"/>
</dbReference>